<keyword evidence="3" id="KW-1133">Transmembrane helix</keyword>
<feature type="domain" description="Fibronectin type-III" evidence="4">
    <location>
        <begin position="3056"/>
        <end position="3153"/>
    </location>
</feature>
<dbReference type="Pfam" id="PF07691">
    <property type="entry name" value="PA14"/>
    <property type="match status" value="1"/>
</dbReference>
<dbReference type="InterPro" id="IPR017868">
    <property type="entry name" value="Filamin/ABP280_repeat-like"/>
</dbReference>
<dbReference type="PROSITE" id="PS50194">
    <property type="entry name" value="FILAMIN_REPEAT"/>
    <property type="match status" value="1"/>
</dbReference>
<organism evidence="6 7">
    <name type="scientific">Symbiodinium natans</name>
    <dbReference type="NCBI Taxonomy" id="878477"/>
    <lineage>
        <taxon>Eukaryota</taxon>
        <taxon>Sar</taxon>
        <taxon>Alveolata</taxon>
        <taxon>Dinophyceae</taxon>
        <taxon>Suessiales</taxon>
        <taxon>Symbiodiniaceae</taxon>
        <taxon>Symbiodinium</taxon>
    </lineage>
</organism>
<dbReference type="CDD" id="cd00063">
    <property type="entry name" value="FN3"/>
    <property type="match status" value="17"/>
</dbReference>
<dbReference type="InterPro" id="IPR011658">
    <property type="entry name" value="PA14_dom"/>
</dbReference>
<evidence type="ECO:0000313" key="7">
    <source>
        <dbReference type="Proteomes" id="UP000604046"/>
    </source>
</evidence>
<feature type="domain" description="Fibronectin type-III" evidence="4">
    <location>
        <begin position="1399"/>
        <end position="1506"/>
    </location>
</feature>
<dbReference type="InterPro" id="IPR037524">
    <property type="entry name" value="PA14/GLEYA"/>
</dbReference>
<comment type="caution">
    <text evidence="6">The sequence shown here is derived from an EMBL/GenBank/DDBJ whole genome shotgun (WGS) entry which is preliminary data.</text>
</comment>
<feature type="repeat" description="Filamin" evidence="2">
    <location>
        <begin position="746"/>
        <end position="842"/>
    </location>
</feature>
<sequence length="3236" mass="349451">VGSSWVIDELASDTAVRASAQVTLTNHVPIYLEIQYKHSAGTAYIRLYWAATDFEDELVPSNNLLHPLNVLALDTTTVVVPQEAAETSVASGDALATVISGQDNSFIIHTRDAEDNPRSTDTTSVFTGYMNSNPTVQLSFTYLGGGNYTATINPIAAGDFPMHVLVNGAGPRTCRLPVLCWRLEDVTHMWRSRAFSANLASGRAMARAYFLAVFAPEGWPSSVAPEYGRYQLWDTIQQVTFFVNTVISKQAVMKFHGVGDPTKTPAEATALSMGRDLLATVIGMGVATPSFTDRYRAAPRAFRMSAEVVNAVGHFVEILAAIFSRIVAFLYLGPALCLVAGTMSGAVRSVILQHFAKGGTLPPGKDPDFGDISLKESNQDRGGKIFGLFIGMGLLLGAIGIGTSDEAEEKSLEASLMWFGVLSIVHLLGNVQAVRQLDIKALPHVEAVEVEKPKSFMQQMFLPKGYPNTVVESYGRFRTYGLLQVLINYPKQIVVNMLFWGRVYGVGNAQSSPVTAVLIDIFMTTVDCVMGLLMGLPAVTQSLDYSKKKWYIYSGILGRLSELVQLTAALAPPNWFFPIIVVARCLAAFSGTSGSRVGGAIPPAMMRKECADRKEIELIHVNVANGNQDKLVSIPSGTLSIAFLYYLVFSGWYPSLHWQLLAYGCLQVLSFCSLFGCFRNLPTLPGEALKEPFLGRRSSEVAWEEQNDMDSEVLNSYSGPASNPPGLVRSLSIDIVGSPFTTRVEPGPTSAVHSLITGTGLQYAEAGVEGVFYVTLRDAQLNNRGTSIGEPVTLDDSRMNCADQGLGVYKCSYLITQAQTFNVVLRVNGQPVNPVAPHTFPLVINPKPIDSTNGVSYVYAFTTFFPEIRKSTDNMVIFQVRDEFGNDVPDQGNNFMICEADGPEQRTPPFRPPLDIVRHGAGLFRVNLRLDTTGLHKVNCYALNKGGINARYFNNRWVEGVPAISQVDTAIDFNWGEGLVTAESSDYASAQFDGYLQVVTPANYTFYVTADDGAKLWLDDELILSQDEAGQFQTRPILLTGDRLYHVQVMYYERTGFARMRLEWSSDQGLVREVIGRDSWFHSRSKLGLFPQTVLVYDKPGPVEAFYHHDYQYDVNHLSWVPPQDSSAKPILGYRIFRDNGLGGAIDNQLVITDENTFSYSDTGLVTGFVYYYRIMATNGDDGEPVTISAQPSVPPIKPDPALLITTASGSMTFRFTPLTGAASGWSPTIRYTLYRNDGLGGVLRFTYEGDMDGTSNVELMIGGLVEGRQYLFQTSYWSRIGQSPLSDVTAVVCCEFRKPGSPPLNIRRSGDQSNEKISLAWDPVTDIGTSSLIYYRLFMDDGYTEISKNTASGTTTEEFFEFLTPGNPYRFAVAAVNAAGEGPRSERITLTASDVAGQPYDLEATFQSSYRIDLQWKKPLLTGASGMSGYKLWVDDGNGGAINNLIWDGGTKAAILSYSWAPVFSDGTVALLAGHTYRFQAQSVNPTGDGARSNVFSIVAASKPDAPGRPAVDRATTSSIAVHISWAAPFNGGSPILGYIVERKSSPTAQWTSLTVASDSYTSTTYVDTFQLVARSFYIYRISAFNLVSVGETFYSPESSIPAAAVPTAPTVSFVTSTETTITVSWDIPTSDLTVTGFRLYVDNVLKYDGAGVSTVRTFTLAGCTTGNMHDFRATAISDAGESGYSASLPRYCARRPYPPPQPSLKSTTLSTVEVQWVPPTNNGGMPISGYKVQRSNSDVYFFGSVQCRQPDGSFLTTLPENIDSCLDDTAALCPQRRCKYRVLAINGVEDDNFADVSPYLVATAADLPNAPSMVTRDDPPISKTAIEVHWSPVTAEADTGGALVIGYRVYANTGIDDALSLVFDGSGSPSIRSFKHTGLIPGRRYWYQVSSVSSVGEGVRTNVSTFLAAEPPAAPLQPRFITADFGSITIALDPPPSDGGSPIIRYVIYHNDGTVNGLLSTQLSVCDMSRTQFDVPDLLLGRDYQIQVQAHADCPYGTGTSLHAYDADGICVDTAACTLPGARSGIALFTTTDVPDTVTLEKVSQLRTSVTFRFDPPGADGGSPVTSFEPYRDDGLGGDFVRVDVLPTNYFEIDTDLSESGNEYRYTGLVTGRRYNFFVAACNKRGCRSGAIFGPLTAAAPPDQPDSPLATATSAVPPVINLTWTPPDNGGMPILKTEIQRDDGQDGVFSLLAEVDAPDFTYSDTTVTAGLTYRYRIRIHHEQSASDFSNLATFVAAGLPDQPAAVLLVSQSKTEITVSWTTPTANGADIYQFILRRDDGLGSTLTPIYRGAATTFTSSDLATGRYYSFSVAARNAAGEGPASEPQRFLSASMPSPVGQPVLQTSSCSGGSITFKWSVPEDDGGCPVIRYRILRDGVATGTEVLATTITYFTSGLECATTYLWSVEAKNCLDMWGSSSAYLESYTASLPGRVSGLNATHVSSTELLYNWIPLLGSTEIGSTDFSILKGYELWMDDGLGGKFSRTYDGYNKPFETYFVATGLVPGRTYRSYVRAVNVVGSGPDSDVLYRAMAVEPSAPSNLQVASAGAEEVICSWKPPQDNGGEPVLHYVLEYAPEPLFNTWQEDGPYPDNTQFTKTVFNLAQGLVYQFRIRAVTNAGGGSYSNVVSQVIGTAPTAAPTGLTRASTTSVSMTWAWSPLPVAQTGGAALGGYRLYMNTGRDDVTSLVYDGSDKPSATEFTATSLVCGRVYKAEVSAVTSIGEGPRSSLTAFKLAHTPSQPRSARVLASSTGSITLAWDIPESTGCTELEYYRIERDQGQGFEALANVSTPIQTYTDMGDLSPGQMYIYRIAARNDALEYYGPHSSHVTAFAASLPGITRNLGYVTSTRTSITLMWDPPSDTGGAMVDFYRLQADDGLGGAFGDVAVVAGTYTTIEYLTPGRPYRFRVAAETVVGTGPYTAVFQQVVAAVPANPQTPLVGCPAYGGSAFNQRPLHEISGQSWDRVRVTWAEPADNGGSLTQGLGYKVTFDGQCDRYDGTSVASITSVQIICVTGQHHLITVAARNVVGWGGPSPSVSRVCGAEPEAPADLRLKMNVPAQPLDMVDLRTPSSMTLAWDVPTIDGGNPVKSYQLYRDAGDSSGIYTLAYAGSQASVTIHSLTNGKTYRFYAVAVNDVGPGARTSIFTAEMRCTPRSLVAAPYKVAGSPWSISIAWPETADNCGRAVSSYRVYRDGNLIFPLSNEFLAAPAVVGAISSDGVILRITAKESGSAWAARKCT</sequence>
<feature type="transmembrane region" description="Helical" evidence="3">
    <location>
        <begin position="416"/>
        <end position="434"/>
    </location>
</feature>
<dbReference type="InterPro" id="IPR014756">
    <property type="entry name" value="Ig_E-set"/>
</dbReference>
<feature type="domain" description="Fibronectin type-III" evidence="4">
    <location>
        <begin position="2740"/>
        <end position="2836"/>
    </location>
</feature>
<dbReference type="InterPro" id="IPR050964">
    <property type="entry name" value="Striated_Muscle_Regulatory"/>
</dbReference>
<dbReference type="Gene3D" id="2.60.40.10">
    <property type="entry name" value="Immunoglobulins"/>
    <property type="match status" value="20"/>
</dbReference>
<feature type="domain" description="Fibronectin type-III" evidence="4">
    <location>
        <begin position="2837"/>
        <end position="2931"/>
    </location>
</feature>
<feature type="transmembrane region" description="Helical" evidence="3">
    <location>
        <begin position="385"/>
        <end position="404"/>
    </location>
</feature>
<dbReference type="EMBL" id="CAJNDS010000116">
    <property type="protein sequence ID" value="CAE6964047.1"/>
    <property type="molecule type" value="Genomic_DNA"/>
</dbReference>
<feature type="domain" description="Fibronectin type-III" evidence="4">
    <location>
        <begin position="1916"/>
        <end position="2009"/>
    </location>
</feature>
<dbReference type="PROSITE" id="PS50853">
    <property type="entry name" value="FN3"/>
    <property type="match status" value="17"/>
</dbReference>
<reference evidence="6" key="1">
    <citation type="submission" date="2021-02" db="EMBL/GenBank/DDBJ databases">
        <authorList>
            <person name="Dougan E. K."/>
            <person name="Rhodes N."/>
            <person name="Thang M."/>
            <person name="Chan C."/>
        </authorList>
    </citation>
    <scope>NUCLEOTIDE SEQUENCE</scope>
</reference>
<feature type="domain" description="Fibronectin type-III" evidence="4">
    <location>
        <begin position="1099"/>
        <end position="1197"/>
    </location>
</feature>
<feature type="transmembrane region" description="Helical" evidence="3">
    <location>
        <begin position="326"/>
        <end position="347"/>
    </location>
</feature>
<keyword evidence="1" id="KW-0677">Repeat</keyword>
<accession>A0A812HW37</accession>
<dbReference type="Pfam" id="PF00041">
    <property type="entry name" value="fn3"/>
    <property type="match status" value="6"/>
</dbReference>
<evidence type="ECO:0000259" key="4">
    <source>
        <dbReference type="PROSITE" id="PS50853"/>
    </source>
</evidence>
<dbReference type="PANTHER" id="PTHR13817:SF73">
    <property type="entry name" value="FIBRONECTIN TYPE-III DOMAIN-CONTAINING PROTEIN"/>
    <property type="match status" value="1"/>
</dbReference>
<evidence type="ECO:0000256" key="3">
    <source>
        <dbReference type="SAM" id="Phobius"/>
    </source>
</evidence>
<dbReference type="OrthoDB" id="504170at2759"/>
<gene>
    <name evidence="6" type="primary">unc-22</name>
    <name evidence="6" type="ORF">SNAT2548_LOCUS2100</name>
</gene>
<feature type="domain" description="PA14" evidence="5">
    <location>
        <begin position="943"/>
        <end position="1079"/>
    </location>
</feature>
<feature type="domain" description="Fibronectin type-III" evidence="4">
    <location>
        <begin position="2244"/>
        <end position="2337"/>
    </location>
</feature>
<dbReference type="SMART" id="SM00758">
    <property type="entry name" value="PA14"/>
    <property type="match status" value="1"/>
</dbReference>
<evidence type="ECO:0000256" key="1">
    <source>
        <dbReference type="ARBA" id="ARBA00022737"/>
    </source>
</evidence>
<protein>
    <submittedName>
        <fullName evidence="6">Unc-22 protein</fullName>
    </submittedName>
</protein>
<feature type="domain" description="Fibronectin type-III" evidence="4">
    <location>
        <begin position="1700"/>
        <end position="1808"/>
    </location>
</feature>
<dbReference type="PROSITE" id="PS51820">
    <property type="entry name" value="PA14"/>
    <property type="match status" value="1"/>
</dbReference>
<name>A0A812HW37_9DINO</name>
<dbReference type="Gene3D" id="3.90.182.10">
    <property type="entry name" value="Toxin - Anthrax Protective Antigen,domain 1"/>
    <property type="match status" value="1"/>
</dbReference>
<keyword evidence="3" id="KW-0472">Membrane</keyword>
<dbReference type="Pfam" id="PF04884">
    <property type="entry name" value="UVB_sens_prot"/>
    <property type="match status" value="2"/>
</dbReference>
<evidence type="ECO:0000313" key="6">
    <source>
        <dbReference type="EMBL" id="CAE6964047.1"/>
    </source>
</evidence>
<dbReference type="InterPro" id="IPR013783">
    <property type="entry name" value="Ig-like_fold"/>
</dbReference>
<feature type="domain" description="Fibronectin type-III" evidence="4">
    <location>
        <begin position="2146"/>
        <end position="2242"/>
    </location>
</feature>
<feature type="domain" description="Fibronectin type-III" evidence="4">
    <location>
        <begin position="2433"/>
        <end position="2537"/>
    </location>
</feature>
<dbReference type="InterPro" id="IPR054549">
    <property type="entry name" value="UVB_sens_RUS_dom"/>
</dbReference>
<feature type="domain" description="Fibronectin type-III" evidence="4">
    <location>
        <begin position="2638"/>
        <end position="2739"/>
    </location>
</feature>
<feature type="domain" description="Fibronectin type-III" evidence="4">
    <location>
        <begin position="1812"/>
        <end position="1913"/>
    </location>
</feature>
<feature type="domain" description="Fibronectin type-III" evidence="4">
    <location>
        <begin position="1303"/>
        <end position="1396"/>
    </location>
</feature>
<feature type="non-terminal residue" evidence="6">
    <location>
        <position position="3236"/>
    </location>
</feature>
<feature type="domain" description="Fibronectin type-III" evidence="4">
    <location>
        <begin position="2036"/>
        <end position="2145"/>
    </location>
</feature>
<dbReference type="InterPro" id="IPR003961">
    <property type="entry name" value="FN3_dom"/>
</dbReference>
<feature type="domain" description="Fibronectin type-III" evidence="4">
    <location>
        <begin position="2338"/>
        <end position="2430"/>
    </location>
</feature>
<dbReference type="Proteomes" id="UP000604046">
    <property type="component" value="Unassembled WGS sequence"/>
</dbReference>
<feature type="transmembrane region" description="Helical" evidence="3">
    <location>
        <begin position="631"/>
        <end position="648"/>
    </location>
</feature>
<evidence type="ECO:0000259" key="5">
    <source>
        <dbReference type="PROSITE" id="PS51820"/>
    </source>
</evidence>
<dbReference type="InterPro" id="IPR036116">
    <property type="entry name" value="FN3_sf"/>
</dbReference>
<proteinExistence type="predicted"/>
<dbReference type="SMART" id="SM00060">
    <property type="entry name" value="FN3"/>
    <property type="match status" value="20"/>
</dbReference>
<evidence type="ECO:0000256" key="2">
    <source>
        <dbReference type="PROSITE-ProRule" id="PRU00087"/>
    </source>
</evidence>
<dbReference type="SUPFAM" id="SSF49265">
    <property type="entry name" value="Fibronectin type III"/>
    <property type="match status" value="11"/>
</dbReference>
<keyword evidence="7" id="KW-1185">Reference proteome</keyword>
<feature type="domain" description="Fibronectin type-III" evidence="4">
    <location>
        <begin position="1507"/>
        <end position="1612"/>
    </location>
</feature>
<dbReference type="SUPFAM" id="SSF56988">
    <property type="entry name" value="Anthrax protective antigen"/>
    <property type="match status" value="1"/>
</dbReference>
<feature type="domain" description="Fibronectin type-III" evidence="4">
    <location>
        <begin position="2538"/>
        <end position="2636"/>
    </location>
</feature>
<dbReference type="PANTHER" id="PTHR13817">
    <property type="entry name" value="TITIN"/>
    <property type="match status" value="1"/>
</dbReference>
<keyword evidence="3" id="KW-0812">Transmembrane</keyword>
<dbReference type="SUPFAM" id="SSF81296">
    <property type="entry name" value="E set domains"/>
    <property type="match status" value="1"/>
</dbReference>